<evidence type="ECO:0000259" key="9">
    <source>
        <dbReference type="PROSITE" id="PS50114"/>
    </source>
</evidence>
<feature type="domain" description="GATA-type" evidence="9">
    <location>
        <begin position="188"/>
        <end position="224"/>
    </location>
</feature>
<dbReference type="Pfam" id="PF00320">
    <property type="entry name" value="GATA"/>
    <property type="match status" value="1"/>
</dbReference>
<organism evidence="10 11">
    <name type="scientific">Medicago truncatula</name>
    <name type="common">Barrel medic</name>
    <name type="synonym">Medicago tribuloides</name>
    <dbReference type="NCBI Taxonomy" id="3880"/>
    <lineage>
        <taxon>Eukaryota</taxon>
        <taxon>Viridiplantae</taxon>
        <taxon>Streptophyta</taxon>
        <taxon>Embryophyta</taxon>
        <taxon>Tracheophyta</taxon>
        <taxon>Spermatophyta</taxon>
        <taxon>Magnoliopsida</taxon>
        <taxon>eudicotyledons</taxon>
        <taxon>Gunneridae</taxon>
        <taxon>Pentapetalae</taxon>
        <taxon>rosids</taxon>
        <taxon>fabids</taxon>
        <taxon>Fabales</taxon>
        <taxon>Fabaceae</taxon>
        <taxon>Papilionoideae</taxon>
        <taxon>50 kb inversion clade</taxon>
        <taxon>NPAAA clade</taxon>
        <taxon>Hologalegina</taxon>
        <taxon>IRL clade</taxon>
        <taxon>Trifolieae</taxon>
        <taxon>Medicago</taxon>
    </lineage>
</organism>
<evidence type="ECO:0000256" key="7">
    <source>
        <dbReference type="ARBA" id="ARBA00024019"/>
    </source>
</evidence>
<dbReference type="InterPro" id="IPR013088">
    <property type="entry name" value="Znf_NHR/GATA"/>
</dbReference>
<keyword evidence="3" id="KW-0862">Zinc</keyword>
<dbReference type="GO" id="GO:0008270">
    <property type="term" value="F:zinc ion binding"/>
    <property type="evidence" value="ECO:0007669"/>
    <property type="project" value="UniProtKB-KW"/>
</dbReference>
<dbReference type="AlphaFoldDB" id="A0A396HLL4"/>
<dbReference type="PROSITE" id="PS50114">
    <property type="entry name" value="GATA_ZN_FINGER_2"/>
    <property type="match status" value="1"/>
</dbReference>
<evidence type="ECO:0000256" key="6">
    <source>
        <dbReference type="ARBA" id="ARBA00023163"/>
    </source>
</evidence>
<evidence type="ECO:0000256" key="1">
    <source>
        <dbReference type="ARBA" id="ARBA00022723"/>
    </source>
</evidence>
<dbReference type="InterPro" id="IPR000679">
    <property type="entry name" value="Znf_GATA"/>
</dbReference>
<dbReference type="Gene3D" id="3.30.50.10">
    <property type="entry name" value="Erythroid Transcription Factor GATA-1, subunit A"/>
    <property type="match status" value="1"/>
</dbReference>
<accession>A0A396HLL4</accession>
<reference evidence="11" key="1">
    <citation type="journal article" date="2018" name="Nat. Plants">
        <title>Whole-genome landscape of Medicago truncatula symbiotic genes.</title>
        <authorList>
            <person name="Pecrix Y."/>
            <person name="Staton S.E."/>
            <person name="Sallet E."/>
            <person name="Lelandais-Briere C."/>
            <person name="Moreau S."/>
            <person name="Carrere S."/>
            <person name="Blein T."/>
            <person name="Jardinaud M.F."/>
            <person name="Latrasse D."/>
            <person name="Zouine M."/>
            <person name="Zahm M."/>
            <person name="Kreplak J."/>
            <person name="Mayjonade B."/>
            <person name="Satge C."/>
            <person name="Perez M."/>
            <person name="Cauet S."/>
            <person name="Marande W."/>
            <person name="Chantry-Darmon C."/>
            <person name="Lopez-Roques C."/>
            <person name="Bouchez O."/>
            <person name="Berard A."/>
            <person name="Debelle F."/>
            <person name="Munos S."/>
            <person name="Bendahmane A."/>
            <person name="Berges H."/>
            <person name="Niebel A."/>
            <person name="Buitink J."/>
            <person name="Frugier F."/>
            <person name="Benhamed M."/>
            <person name="Crespi M."/>
            <person name="Gouzy J."/>
            <person name="Gamas P."/>
        </authorList>
    </citation>
    <scope>NUCLEOTIDE SEQUENCE [LARGE SCALE GENOMIC DNA]</scope>
    <source>
        <strain evidence="11">cv. Jemalong A17</strain>
    </source>
</reference>
<evidence type="ECO:0000256" key="3">
    <source>
        <dbReference type="ARBA" id="ARBA00022833"/>
    </source>
</evidence>
<dbReference type="PANTHER" id="PTHR46813:SF16">
    <property type="entry name" value="GATA TRANSCRIPTION FACTOR 18"/>
    <property type="match status" value="1"/>
</dbReference>
<proteinExistence type="inferred from homology"/>
<evidence type="ECO:0000256" key="4">
    <source>
        <dbReference type="ARBA" id="ARBA00023015"/>
    </source>
</evidence>
<comment type="similarity">
    <text evidence="7">Belongs to the type IV zinc-finger family. Class B subfamily.</text>
</comment>
<dbReference type="GO" id="GO:0043565">
    <property type="term" value="F:sequence-specific DNA binding"/>
    <property type="evidence" value="ECO:0007669"/>
    <property type="project" value="InterPro"/>
</dbReference>
<dbReference type="Proteomes" id="UP000265566">
    <property type="component" value="Chromosome 5"/>
</dbReference>
<dbReference type="PANTHER" id="PTHR46813">
    <property type="entry name" value="GATA TRANSCRIPTION FACTOR 18"/>
    <property type="match status" value="1"/>
</dbReference>
<protein>
    <submittedName>
        <fullName evidence="10">Putative transcription factor C2C2-GATA family</fullName>
    </submittedName>
</protein>
<evidence type="ECO:0000256" key="5">
    <source>
        <dbReference type="ARBA" id="ARBA00023125"/>
    </source>
</evidence>
<dbReference type="GO" id="GO:0006355">
    <property type="term" value="P:regulation of DNA-templated transcription"/>
    <property type="evidence" value="ECO:0007669"/>
    <property type="project" value="InterPro"/>
</dbReference>
<keyword evidence="6" id="KW-0804">Transcription</keyword>
<sequence>MLYNFISFTIYILYLYVHVSICNSRQRGLQVLTSISTFYYLQTLQDNNSLFSTLKNPFKSFIFHYSFSQRMMHRSSQGQHVMGHCSCGMFHGQNNSFSMLFSSSTPYDHEPETYCFTPNSSSSSVDCTLSLGTPSTRFTEDEEKRTRHHERRSVKNFCWDLLTPKQYNSTQSQTKATRASTNNNNNDSLLARRCANCDTTSTPLWRNGPRGPKSLCNACGIRFKKEERRATSAAGTATAPSIGVMESASMYNHHHHHNNNNNSWYVQPQNQKMQCFSPAITNEFRFIDETNHDSENGIPFLSWRL</sequence>
<name>A0A396HLL4_MEDTR</name>
<dbReference type="SMART" id="SM00401">
    <property type="entry name" value="ZnF_GATA"/>
    <property type="match status" value="1"/>
</dbReference>
<keyword evidence="2 8" id="KW-0863">Zinc-finger</keyword>
<dbReference type="EMBL" id="PSQE01000005">
    <property type="protein sequence ID" value="RHN54199.1"/>
    <property type="molecule type" value="Genomic_DNA"/>
</dbReference>
<evidence type="ECO:0000313" key="10">
    <source>
        <dbReference type="EMBL" id="RHN54199.1"/>
    </source>
</evidence>
<dbReference type="Gramene" id="rna29199">
    <property type="protein sequence ID" value="RHN54199.1"/>
    <property type="gene ID" value="gene29199"/>
</dbReference>
<evidence type="ECO:0000256" key="8">
    <source>
        <dbReference type="PROSITE-ProRule" id="PRU00094"/>
    </source>
</evidence>
<dbReference type="PROSITE" id="PS00344">
    <property type="entry name" value="GATA_ZN_FINGER_1"/>
    <property type="match status" value="1"/>
</dbReference>
<evidence type="ECO:0000313" key="11">
    <source>
        <dbReference type="Proteomes" id="UP000265566"/>
    </source>
</evidence>
<dbReference type="OrthoDB" id="2162994at2759"/>
<keyword evidence="1" id="KW-0479">Metal-binding</keyword>
<dbReference type="CDD" id="cd00202">
    <property type="entry name" value="ZnF_GATA"/>
    <property type="match status" value="1"/>
</dbReference>
<evidence type="ECO:0000256" key="2">
    <source>
        <dbReference type="ARBA" id="ARBA00022771"/>
    </source>
</evidence>
<keyword evidence="4" id="KW-0805">Transcription regulation</keyword>
<keyword evidence="5" id="KW-0238">DNA-binding</keyword>
<comment type="caution">
    <text evidence="10">The sequence shown here is derived from an EMBL/GenBank/DDBJ whole genome shotgun (WGS) entry which is preliminary data.</text>
</comment>
<dbReference type="SUPFAM" id="SSF57716">
    <property type="entry name" value="Glucocorticoid receptor-like (DNA-binding domain)"/>
    <property type="match status" value="1"/>
</dbReference>
<gene>
    <name evidence="10" type="ORF">MtrunA17_Chr5g0404131</name>
</gene>